<keyword evidence="4" id="KW-0507">mRNA processing</keyword>
<dbReference type="PANTHER" id="PTHR12566">
    <property type="entry name" value="CYTOPLASMIC POLYADENYLATION ELEMENT BINDING PROTEIN CPEB"/>
    <property type="match status" value="1"/>
</dbReference>
<evidence type="ECO:0000259" key="12">
    <source>
        <dbReference type="PROSITE" id="PS50102"/>
    </source>
</evidence>
<feature type="compositionally biased region" description="Low complexity" evidence="11">
    <location>
        <begin position="186"/>
        <end position="196"/>
    </location>
</feature>
<protein>
    <recommendedName>
        <fullName evidence="12">RRM domain-containing protein</fullName>
    </recommendedName>
</protein>
<keyword evidence="6" id="KW-0677">Repeat</keyword>
<dbReference type="GO" id="GO:0046872">
    <property type="term" value="F:metal ion binding"/>
    <property type="evidence" value="ECO:0007669"/>
    <property type="project" value="UniProtKB-KW"/>
</dbReference>
<keyword evidence="8" id="KW-0810">Translation regulation</keyword>
<dbReference type="Gene3D" id="3.30.70.330">
    <property type="match status" value="2"/>
</dbReference>
<feature type="compositionally biased region" description="Polar residues" evidence="11">
    <location>
        <begin position="14"/>
        <end position="38"/>
    </location>
</feature>
<dbReference type="GO" id="GO:0003730">
    <property type="term" value="F:mRNA 3'-UTR binding"/>
    <property type="evidence" value="ECO:0007669"/>
    <property type="project" value="InterPro"/>
</dbReference>
<keyword evidence="5" id="KW-0479">Metal-binding</keyword>
<evidence type="ECO:0000256" key="7">
    <source>
        <dbReference type="ARBA" id="ARBA00022833"/>
    </source>
</evidence>
<dbReference type="InterPro" id="IPR035979">
    <property type="entry name" value="RBD_domain_sf"/>
</dbReference>
<evidence type="ECO:0000313" key="14">
    <source>
        <dbReference type="Proteomes" id="UP000494040"/>
    </source>
</evidence>
<dbReference type="KEGG" id="clec:106668361"/>
<reference evidence="13" key="1">
    <citation type="submission" date="2022-01" db="UniProtKB">
        <authorList>
            <consortium name="EnsemblMetazoa"/>
        </authorList>
    </citation>
    <scope>IDENTIFICATION</scope>
</reference>
<dbReference type="EnsemblMetazoa" id="XM_014397031.2">
    <property type="protein sequence ID" value="XP_014252517.1"/>
    <property type="gene ID" value="LOC106668361"/>
</dbReference>
<accession>A0A8I6RYS1</accession>
<dbReference type="InterPro" id="IPR032296">
    <property type="entry name" value="CEBP_ZZ"/>
</dbReference>
<evidence type="ECO:0000256" key="8">
    <source>
        <dbReference type="ARBA" id="ARBA00022845"/>
    </source>
</evidence>
<keyword evidence="7" id="KW-0862">Zinc</keyword>
<dbReference type="GO" id="GO:0045202">
    <property type="term" value="C:synapse"/>
    <property type="evidence" value="ECO:0007669"/>
    <property type="project" value="TreeGrafter"/>
</dbReference>
<dbReference type="InterPro" id="IPR000504">
    <property type="entry name" value="RRM_dom"/>
</dbReference>
<proteinExistence type="inferred from homology"/>
<dbReference type="GO" id="GO:0000900">
    <property type="term" value="F:mRNA regulatory element binding translation repressor activity"/>
    <property type="evidence" value="ECO:0007669"/>
    <property type="project" value="TreeGrafter"/>
</dbReference>
<dbReference type="CDD" id="cd19757">
    <property type="entry name" value="Bbox1"/>
    <property type="match status" value="1"/>
</dbReference>
<comment type="similarity">
    <text evidence="2">Belongs to the RRM CPEB family.</text>
</comment>
<dbReference type="GO" id="GO:0043005">
    <property type="term" value="C:neuron projection"/>
    <property type="evidence" value="ECO:0007669"/>
    <property type="project" value="TreeGrafter"/>
</dbReference>
<keyword evidence="9 10" id="KW-0694">RNA-binding</keyword>
<keyword evidence="3" id="KW-0963">Cytoplasm</keyword>
<dbReference type="FunFam" id="4.10.640.40:FF:000002">
    <property type="entry name" value="Putative Cytoplasmic polyadenylation element-binding protein 1"/>
    <property type="match status" value="1"/>
</dbReference>
<dbReference type="InterPro" id="IPR012677">
    <property type="entry name" value="Nucleotide-bd_a/b_plait_sf"/>
</dbReference>
<dbReference type="GO" id="GO:0043022">
    <property type="term" value="F:ribosome binding"/>
    <property type="evidence" value="ECO:0007669"/>
    <property type="project" value="TreeGrafter"/>
</dbReference>
<evidence type="ECO:0000256" key="2">
    <source>
        <dbReference type="ARBA" id="ARBA00010347"/>
    </source>
</evidence>
<dbReference type="CDD" id="cd12725">
    <property type="entry name" value="RRM2_CPEB1"/>
    <property type="match status" value="1"/>
</dbReference>
<dbReference type="GO" id="GO:0006397">
    <property type="term" value="P:mRNA processing"/>
    <property type="evidence" value="ECO:0007669"/>
    <property type="project" value="UniProtKB-KW"/>
</dbReference>
<evidence type="ECO:0000256" key="1">
    <source>
        <dbReference type="ARBA" id="ARBA00004496"/>
    </source>
</evidence>
<dbReference type="InterPro" id="IPR034819">
    <property type="entry name" value="CPEB"/>
</dbReference>
<dbReference type="GO" id="GO:0008135">
    <property type="term" value="F:translation factor activity, RNA binding"/>
    <property type="evidence" value="ECO:0007669"/>
    <property type="project" value="TreeGrafter"/>
</dbReference>
<evidence type="ECO:0000256" key="4">
    <source>
        <dbReference type="ARBA" id="ARBA00022664"/>
    </source>
</evidence>
<name>A0A8I6RYS1_CIMLE</name>
<dbReference type="GO" id="GO:2000766">
    <property type="term" value="P:negative regulation of cytoplasmic translation"/>
    <property type="evidence" value="ECO:0007669"/>
    <property type="project" value="TreeGrafter"/>
</dbReference>
<organism evidence="13 14">
    <name type="scientific">Cimex lectularius</name>
    <name type="common">Bed bug</name>
    <name type="synonym">Acanthia lectularia</name>
    <dbReference type="NCBI Taxonomy" id="79782"/>
    <lineage>
        <taxon>Eukaryota</taxon>
        <taxon>Metazoa</taxon>
        <taxon>Ecdysozoa</taxon>
        <taxon>Arthropoda</taxon>
        <taxon>Hexapoda</taxon>
        <taxon>Insecta</taxon>
        <taxon>Pterygota</taxon>
        <taxon>Neoptera</taxon>
        <taxon>Paraneoptera</taxon>
        <taxon>Hemiptera</taxon>
        <taxon>Heteroptera</taxon>
        <taxon>Panheteroptera</taxon>
        <taxon>Cimicomorpha</taxon>
        <taxon>Cimicidae</taxon>
        <taxon>Cimex</taxon>
    </lineage>
</organism>
<evidence type="ECO:0000313" key="13">
    <source>
        <dbReference type="EnsemblMetazoa" id="XP_014252517.1"/>
    </source>
</evidence>
<evidence type="ECO:0000256" key="11">
    <source>
        <dbReference type="SAM" id="MobiDB-lite"/>
    </source>
</evidence>
<feature type="region of interest" description="Disordered" evidence="11">
    <location>
        <begin position="186"/>
        <end position="213"/>
    </location>
</feature>
<keyword evidence="14" id="KW-1185">Reference proteome</keyword>
<dbReference type="GeneID" id="106668361"/>
<dbReference type="OrthoDB" id="10033548at2759"/>
<dbReference type="Pfam" id="PF16366">
    <property type="entry name" value="CEBP_ZZ"/>
    <property type="match status" value="1"/>
</dbReference>
<dbReference type="FunFam" id="3.30.70.330:FF:000054">
    <property type="entry name" value="Cytoplasmic polyadenylation element-binding protein 1"/>
    <property type="match status" value="1"/>
</dbReference>
<dbReference type="Proteomes" id="UP000494040">
    <property type="component" value="Unassembled WGS sequence"/>
</dbReference>
<comment type="subcellular location">
    <subcellularLocation>
        <location evidence="1">Cytoplasm</location>
    </subcellularLocation>
</comment>
<dbReference type="Pfam" id="PF16367">
    <property type="entry name" value="RRM_7"/>
    <property type="match status" value="1"/>
</dbReference>
<evidence type="ECO:0000256" key="3">
    <source>
        <dbReference type="ARBA" id="ARBA00022490"/>
    </source>
</evidence>
<dbReference type="OMA" id="NANIMPS"/>
<feature type="domain" description="RRM" evidence="12">
    <location>
        <begin position="355"/>
        <end position="442"/>
    </location>
</feature>
<dbReference type="InterPro" id="IPR038446">
    <property type="entry name" value="CEBP_ZZ_sf"/>
</dbReference>
<dbReference type="FunFam" id="3.30.70.330:FF:000086">
    <property type="entry name" value="Putative Cytoplasmic polyadenylation element-binding protein 1"/>
    <property type="match status" value="1"/>
</dbReference>
<evidence type="ECO:0000256" key="6">
    <source>
        <dbReference type="ARBA" id="ARBA00022737"/>
    </source>
</evidence>
<feature type="region of interest" description="Disordered" evidence="11">
    <location>
        <begin position="1"/>
        <end position="51"/>
    </location>
</feature>
<dbReference type="CDD" id="cd12723">
    <property type="entry name" value="RRM1_CPEB1"/>
    <property type="match status" value="1"/>
</dbReference>
<dbReference type="CTD" id="42752"/>
<dbReference type="GO" id="GO:0005634">
    <property type="term" value="C:nucleus"/>
    <property type="evidence" value="ECO:0007669"/>
    <property type="project" value="TreeGrafter"/>
</dbReference>
<dbReference type="AlphaFoldDB" id="A0A8I6RYS1"/>
<evidence type="ECO:0000256" key="10">
    <source>
        <dbReference type="PROSITE-ProRule" id="PRU00176"/>
    </source>
</evidence>
<evidence type="ECO:0000256" key="9">
    <source>
        <dbReference type="ARBA" id="ARBA00022884"/>
    </source>
</evidence>
<dbReference type="GO" id="GO:0005737">
    <property type="term" value="C:cytoplasm"/>
    <property type="evidence" value="ECO:0007669"/>
    <property type="project" value="UniProtKB-SubCell"/>
</dbReference>
<dbReference type="PROSITE" id="PS50102">
    <property type="entry name" value="RRM"/>
    <property type="match status" value="1"/>
</dbReference>
<dbReference type="Gene3D" id="4.10.640.40">
    <property type="entry name" value="Cytoplasmic polyadenylation element-binding protein, ZZ domain"/>
    <property type="match status" value="1"/>
</dbReference>
<dbReference type="PANTHER" id="PTHR12566:SF9">
    <property type="entry name" value="CYTOPLASMIC POLYADENYLATION ELEMENT-BINDING PROTEIN 1"/>
    <property type="match status" value="1"/>
</dbReference>
<dbReference type="InterPro" id="IPR034977">
    <property type="entry name" value="CPEB1_RRM1"/>
</dbReference>
<dbReference type="SUPFAM" id="SSF54928">
    <property type="entry name" value="RNA-binding domain, RBD"/>
    <property type="match status" value="1"/>
</dbReference>
<sequence>MPSFPQMYGRGDNGSYQRGESISTQFSSASWLQNSPSPFNTPPPRGDSVESISDLISNMPTARTGDRLPHFEQMRSCLDPQLQSCQNPADYLPWTHQNSTPFDNTPPPQGDSVDSISELFSLNMPRGTLLGNSNPLAPHYGINQSIDSNSSYQGAGLRYGGYQIHHYEPPHSMSTPRKVLKTLDMTPTSPYPTMSPICPPVNSPNQRSGRSSSTGSVIVFSQLNSPTDSSTSKSSSDQSSLSIPSTAQYAVQPSTMACQMSEQEWANFQNLYAIQRQEETDANIMNKIIEHTSRLLLAAAVNSEPKIEDPQTIYQNVALDTLQKFQRNSVVPQMNVTTWSGQLPPRIHKNPTYSSKVFLGGVPWDITEPTLKQAFSKIGSIKIEWPGKDLAANQPKGYAYIIFETEKKVKALLECCSHDYSKGGNWYFRISSRKMKSKEVQVIPWAVSDSNFARASQKLDPQKTVFVGALHGMINAEALAKIMNDLFGGVVYAGLDTDKYKYPIGSGRVTFNNHRSYMKAVVAAFIEIKTSQFTKKVQVDPYLEDSQCSSCSLQQGPYFCREMVCFRYYCRGCWSWQHSNEGMRNHKPLTRNSKNTNIAALCAPPHLMLRD</sequence>
<feature type="compositionally biased region" description="Polar residues" evidence="11">
    <location>
        <begin position="203"/>
        <end position="213"/>
    </location>
</feature>
<evidence type="ECO:0000256" key="5">
    <source>
        <dbReference type="ARBA" id="ARBA00022723"/>
    </source>
</evidence>
<dbReference type="RefSeq" id="XP_014252517.1">
    <property type="nucleotide sequence ID" value="XM_014397031.2"/>
</dbReference>
<dbReference type="SMART" id="SM00360">
    <property type="entry name" value="RRM"/>
    <property type="match status" value="2"/>
</dbReference>